<evidence type="ECO:0000256" key="1">
    <source>
        <dbReference type="PIRSR" id="PIRSR006816-1"/>
    </source>
</evidence>
<evidence type="ECO:0000313" key="5">
    <source>
        <dbReference type="Proteomes" id="UP000005396"/>
    </source>
</evidence>
<dbReference type="Gene3D" id="3.40.50.80">
    <property type="entry name" value="Nucleotide-binding domain of ferredoxin-NADP reductase (FNR) module"/>
    <property type="match status" value="1"/>
</dbReference>
<dbReference type="GO" id="GO:0016491">
    <property type="term" value="F:oxidoreductase activity"/>
    <property type="evidence" value="ECO:0007669"/>
    <property type="project" value="InterPro"/>
</dbReference>
<dbReference type="eggNOG" id="COG0543">
    <property type="taxonomic scope" value="Bacteria"/>
</dbReference>
<feature type="binding site" evidence="2">
    <location>
        <position position="263"/>
    </location>
    <ligand>
        <name>[2Fe-2S] cluster</name>
        <dbReference type="ChEBI" id="CHEBI:190135"/>
    </ligand>
</feature>
<dbReference type="AlphaFoldDB" id="A8RRN2"/>
<comment type="caution">
    <text evidence="4">The sequence shown here is derived from an EMBL/GenBank/DDBJ whole genome shotgun (WGS) entry which is preliminary data.</text>
</comment>
<dbReference type="PaxDb" id="411902-CLOBOL_03044"/>
<dbReference type="GO" id="GO:0046872">
    <property type="term" value="F:metal ion binding"/>
    <property type="evidence" value="ECO:0007669"/>
    <property type="project" value="UniProtKB-KW"/>
</dbReference>
<keyword evidence="2" id="KW-0479">Metal-binding</keyword>
<name>A8RRN2_ENTBW</name>
<keyword evidence="2" id="KW-0411">Iron-sulfur</keyword>
<keyword evidence="1" id="KW-0274">FAD</keyword>
<dbReference type="Gene3D" id="2.40.30.10">
    <property type="entry name" value="Translation factors"/>
    <property type="match status" value="1"/>
</dbReference>
<protein>
    <recommendedName>
        <fullName evidence="3">FAD-binding FR-type domain-containing protein</fullName>
    </recommendedName>
</protein>
<feature type="binding site" evidence="2">
    <location>
        <position position="251"/>
    </location>
    <ligand>
        <name>[2Fe-2S] cluster</name>
        <dbReference type="ChEBI" id="CHEBI:190135"/>
    </ligand>
</feature>
<feature type="domain" description="FAD-binding FR-type" evidence="3">
    <location>
        <begin position="15"/>
        <end position="113"/>
    </location>
</feature>
<keyword evidence="1" id="KW-0285">Flavoprotein</keyword>
<dbReference type="PANTHER" id="PTHR43513:SF3">
    <property type="entry name" value="DIHYDROOROTATE DEHYDROGENASE B (NAD(+)), ELECTRON TRANSFER SUBUNIT-RELATED"/>
    <property type="match status" value="1"/>
</dbReference>
<evidence type="ECO:0000256" key="2">
    <source>
        <dbReference type="PIRSR" id="PIRSR006816-2"/>
    </source>
</evidence>
<dbReference type="GO" id="GO:0006221">
    <property type="term" value="P:pyrimidine nucleotide biosynthetic process"/>
    <property type="evidence" value="ECO:0007669"/>
    <property type="project" value="InterPro"/>
</dbReference>
<dbReference type="InterPro" id="IPR019480">
    <property type="entry name" value="Dihydroorotate_DH_Fe-S-bd"/>
</dbReference>
<dbReference type="GO" id="GO:0050660">
    <property type="term" value="F:flavin adenine dinucleotide binding"/>
    <property type="evidence" value="ECO:0007669"/>
    <property type="project" value="InterPro"/>
</dbReference>
<dbReference type="Pfam" id="PF10418">
    <property type="entry name" value="DHODB_Fe-S_bind"/>
    <property type="match status" value="1"/>
</dbReference>
<dbReference type="InterPro" id="IPR017938">
    <property type="entry name" value="Riboflavin_synthase-like_b-brl"/>
</dbReference>
<comment type="cofactor">
    <cofactor evidence="1">
        <name>FAD</name>
        <dbReference type="ChEBI" id="CHEBI:57692"/>
    </cofactor>
    <text evidence="1">Binds 1 FAD per subunit.</text>
</comment>
<dbReference type="PANTHER" id="PTHR43513">
    <property type="entry name" value="DIHYDROOROTATE DEHYDROGENASE B (NAD(+)), ELECTRON TRANSFER SUBUNIT"/>
    <property type="match status" value="1"/>
</dbReference>
<dbReference type="GO" id="GO:0051537">
    <property type="term" value="F:2 iron, 2 sulfur cluster binding"/>
    <property type="evidence" value="ECO:0007669"/>
    <property type="project" value="UniProtKB-KW"/>
</dbReference>
<dbReference type="NCBIfam" id="NF004862">
    <property type="entry name" value="PRK06222.1"/>
    <property type="match status" value="1"/>
</dbReference>
<comment type="cofactor">
    <cofactor evidence="2">
        <name>[2Fe-2S] cluster</name>
        <dbReference type="ChEBI" id="CHEBI:190135"/>
    </cofactor>
    <text evidence="2">Binds 1 [2Fe-2S] cluster per subunit.</text>
</comment>
<gene>
    <name evidence="4" type="ORF">CLOBOL_03044</name>
</gene>
<dbReference type="InterPro" id="IPR017927">
    <property type="entry name" value="FAD-bd_FR_type"/>
</dbReference>
<evidence type="ECO:0000259" key="3">
    <source>
        <dbReference type="PROSITE" id="PS51384"/>
    </source>
</evidence>
<dbReference type="SUPFAM" id="SSF63380">
    <property type="entry name" value="Riboflavin synthase domain-like"/>
    <property type="match status" value="1"/>
</dbReference>
<dbReference type="CDD" id="cd06219">
    <property type="entry name" value="DHOD_e_trans_like1"/>
    <property type="match status" value="1"/>
</dbReference>
<proteinExistence type="predicted"/>
<dbReference type="Proteomes" id="UP000005396">
    <property type="component" value="Unassembled WGS sequence"/>
</dbReference>
<dbReference type="EMBL" id="ABCC02000028">
    <property type="protein sequence ID" value="EDP16710.1"/>
    <property type="molecule type" value="Genomic_DNA"/>
</dbReference>
<organism evidence="4 5">
    <name type="scientific">Enterocloster bolteae (strain ATCC BAA-613 / DSM 15670 / CCUG 46953 / JCM 12243 / WAL 16351)</name>
    <name type="common">Clostridium bolteae</name>
    <dbReference type="NCBI Taxonomy" id="411902"/>
    <lineage>
        <taxon>Bacteria</taxon>
        <taxon>Bacillati</taxon>
        <taxon>Bacillota</taxon>
        <taxon>Clostridia</taxon>
        <taxon>Lachnospirales</taxon>
        <taxon>Lachnospiraceae</taxon>
        <taxon>Enterocloster</taxon>
    </lineage>
</organism>
<keyword evidence="2" id="KW-0408">Iron</keyword>
<dbReference type="InterPro" id="IPR050353">
    <property type="entry name" value="PyrK_electron_transfer"/>
</dbReference>
<keyword evidence="2" id="KW-0001">2Fe-2S</keyword>
<dbReference type="HOGENOM" id="CLU_003827_1_0_9"/>
<sequence length="314" mass="34804">MRGEIQLRTRVYITRRRTMYKIVKSECLADKIYLMDVEAPRIARACQPGEFVIVKMDEVGERIPLTICDYDREKGLVTIVFQIVGASTERMAGLKAGDSFADFVGPLGQPSEFVKDDLEEVKKRRYLFVAGGVGSAPVYPQVKWLKERGIDVDVVEGAKTKDMLILEEEMRSVAGNLYITTDDGSYVRKGMVTDVVKDLVENQGKKYDVCVAIGPMIMMKFVCKLTKELGIPTIVSMNPIMVDGTGMCGACRVSVGGEVKFACVDGPEFDGHLVDFDQAMKRQQMYKTEEGRAILRLREGATHHGGCGNCGGEE</sequence>
<dbReference type="PIRSF" id="PIRSF006816">
    <property type="entry name" value="Cyc3_hyd_g"/>
    <property type="match status" value="1"/>
</dbReference>
<dbReference type="InterPro" id="IPR039261">
    <property type="entry name" value="FNR_nucleotide-bd"/>
</dbReference>
<evidence type="ECO:0000313" key="4">
    <source>
        <dbReference type="EMBL" id="EDP16710.1"/>
    </source>
</evidence>
<dbReference type="InterPro" id="IPR012165">
    <property type="entry name" value="Cyt_c3_hydrogenase_gsu"/>
</dbReference>
<reference evidence="4 5" key="1">
    <citation type="submission" date="2007-08" db="EMBL/GenBank/DDBJ databases">
        <authorList>
            <person name="Fulton L."/>
            <person name="Clifton S."/>
            <person name="Fulton B."/>
            <person name="Xu J."/>
            <person name="Minx P."/>
            <person name="Pepin K.H."/>
            <person name="Johnson M."/>
            <person name="Thiruvilangam P."/>
            <person name="Bhonagiri V."/>
            <person name="Nash W.E."/>
            <person name="Mardis E.R."/>
            <person name="Wilson R.K."/>
        </authorList>
    </citation>
    <scope>NUCLEOTIDE SEQUENCE [LARGE SCALE GENOMIC DNA]</scope>
    <source>
        <strain evidence="5">ATCC BAA-613 / DSM 15670 / CCUG 46953 / JCM 12243 / WAL 16351</strain>
    </source>
</reference>
<reference evidence="4 5" key="2">
    <citation type="submission" date="2007-09" db="EMBL/GenBank/DDBJ databases">
        <title>Draft genome sequence of Clostridium bolteae (ATCC BAA-613).</title>
        <authorList>
            <person name="Sudarsanam P."/>
            <person name="Ley R."/>
            <person name="Guruge J."/>
            <person name="Turnbaugh P.J."/>
            <person name="Mahowald M."/>
            <person name="Liep D."/>
            <person name="Gordon J."/>
        </authorList>
    </citation>
    <scope>NUCLEOTIDE SEQUENCE [LARGE SCALE GENOMIC DNA]</scope>
    <source>
        <strain evidence="5">ATCC BAA-613 / DSM 15670 / CCUG 46953 / JCM 12243 / WAL 16351</strain>
    </source>
</reference>
<dbReference type="InterPro" id="IPR001433">
    <property type="entry name" value="OxRdtase_FAD/NAD-bd"/>
</dbReference>
<feature type="binding site" evidence="1">
    <location>
        <begin position="80"/>
        <end position="82"/>
    </location>
    <ligand>
        <name>FAD</name>
        <dbReference type="ChEBI" id="CHEBI:57692"/>
    </ligand>
</feature>
<dbReference type="SUPFAM" id="SSF52343">
    <property type="entry name" value="Ferredoxin reductase-like, C-terminal NADP-linked domain"/>
    <property type="match status" value="1"/>
</dbReference>
<dbReference type="PROSITE" id="PS51384">
    <property type="entry name" value="FAD_FR"/>
    <property type="match status" value="1"/>
</dbReference>
<dbReference type="Pfam" id="PF00175">
    <property type="entry name" value="NAD_binding_1"/>
    <property type="match status" value="1"/>
</dbReference>
<accession>A8RRN2</accession>
<feature type="binding site" evidence="2">
    <location>
        <position position="248"/>
    </location>
    <ligand>
        <name>[2Fe-2S] cluster</name>
        <dbReference type="ChEBI" id="CHEBI:190135"/>
    </ligand>
</feature>